<organism evidence="5 6">
    <name type="scientific">Muricoprocola aceti</name>
    <dbReference type="NCBI Taxonomy" id="2981772"/>
    <lineage>
        <taxon>Bacteria</taxon>
        <taxon>Bacillati</taxon>
        <taxon>Bacillota</taxon>
        <taxon>Clostridia</taxon>
        <taxon>Lachnospirales</taxon>
        <taxon>Lachnospiraceae</taxon>
        <taxon>Muricoprocola</taxon>
    </lineage>
</organism>
<protein>
    <submittedName>
        <fullName evidence="5">Phosphatidylserine decarboxylase</fullName>
    </submittedName>
</protein>
<reference evidence="5 6" key="1">
    <citation type="journal article" date="2021" name="ISME Commun">
        <title>Automated analysis of genomic sequences facilitates high-throughput and comprehensive description of bacteria.</title>
        <authorList>
            <person name="Hitch T.C.A."/>
        </authorList>
    </citation>
    <scope>NUCLEOTIDE SEQUENCE [LARGE SCALE GENOMIC DNA]</scope>
    <source>
        <strain evidence="5 6">Sanger_29</strain>
    </source>
</reference>
<keyword evidence="6" id="KW-1185">Reference proteome</keyword>
<evidence type="ECO:0000313" key="6">
    <source>
        <dbReference type="Proteomes" id="UP001652338"/>
    </source>
</evidence>
<keyword evidence="1" id="KW-0210">Decarboxylase</keyword>
<dbReference type="Pfam" id="PF02666">
    <property type="entry name" value="PS_Dcarbxylase"/>
    <property type="match status" value="1"/>
</dbReference>
<evidence type="ECO:0000256" key="2">
    <source>
        <dbReference type="ARBA" id="ARBA00023145"/>
    </source>
</evidence>
<evidence type="ECO:0000256" key="3">
    <source>
        <dbReference type="ARBA" id="ARBA00023239"/>
    </source>
</evidence>
<dbReference type="RefSeq" id="WP_256301785.1">
    <property type="nucleotide sequence ID" value="NZ_JAOQKE010000009.1"/>
</dbReference>
<evidence type="ECO:0000256" key="1">
    <source>
        <dbReference type="ARBA" id="ARBA00022793"/>
    </source>
</evidence>
<comment type="caution">
    <text evidence="5">The sequence shown here is derived from an EMBL/GenBank/DDBJ whole genome shotgun (WGS) entry which is preliminary data.</text>
</comment>
<dbReference type="InterPro" id="IPR003817">
    <property type="entry name" value="PS_Dcarbxylase"/>
</dbReference>
<proteinExistence type="predicted"/>
<evidence type="ECO:0000256" key="4">
    <source>
        <dbReference type="ARBA" id="ARBA00023317"/>
    </source>
</evidence>
<keyword evidence="4" id="KW-0670">Pyruvate</keyword>
<dbReference type="PANTHER" id="PTHR10067:SF17">
    <property type="entry name" value="PHOSPHATIDYLSERINE DECARBOXYLASE PROENZYME 2"/>
    <property type="match status" value="1"/>
</dbReference>
<name>A0ABT2SLT5_9FIRM</name>
<gene>
    <name evidence="5" type="ORF">OCV47_08885</name>
</gene>
<evidence type="ECO:0000313" key="5">
    <source>
        <dbReference type="EMBL" id="MCU6725462.1"/>
    </source>
</evidence>
<keyword evidence="2" id="KW-0865">Zymogen</keyword>
<dbReference type="EMBL" id="JAOQKE010000009">
    <property type="protein sequence ID" value="MCU6725462.1"/>
    <property type="molecule type" value="Genomic_DNA"/>
</dbReference>
<dbReference type="Proteomes" id="UP001652338">
    <property type="component" value="Unassembled WGS sequence"/>
</dbReference>
<dbReference type="PANTHER" id="PTHR10067">
    <property type="entry name" value="PHOSPHATIDYLSERINE DECARBOXYLASE"/>
    <property type="match status" value="1"/>
</dbReference>
<keyword evidence="3" id="KW-0456">Lyase</keyword>
<accession>A0ABT2SLT5</accession>
<sequence length="277" mass="31366">MTSLEFLYDTVPGRILLKCLIHPCVSQACGHFLDSSLSGFLITPFARKNQIILSDYQLDNIHSFNDFFSRKIKPSLRPVDMDPKSLIAPCDGLLSVWKIQKDTVLPIKQSSYTLTDLLRDHRLAARYEDGYCFVFRLCVDHYHRYSYVDSGRKSGNRHIPGVLHTVRPIALRTLPVFTENSREYTLIQTSHLGTLLQMEVGAMLVGRIVNHHGTCTVTRGEEKGFFQYGGSTVIVLVEKDRITVREDLLTHSTNDTETPVKLGEVLAYEKMDTEASA</sequence>